<gene>
    <name evidence="7" type="ORF">BDV37DRAFT_281724</name>
</gene>
<dbReference type="InterPro" id="IPR036396">
    <property type="entry name" value="Cyt_P450_sf"/>
</dbReference>
<evidence type="ECO:0000313" key="8">
    <source>
        <dbReference type="Proteomes" id="UP000325579"/>
    </source>
</evidence>
<evidence type="ECO:0000256" key="4">
    <source>
        <dbReference type="ARBA" id="ARBA00023002"/>
    </source>
</evidence>
<protein>
    <recommendedName>
        <fullName evidence="9">Cytochrome P450</fullName>
    </recommendedName>
</protein>
<sequence length="159" mass="18227">MEAWVDLEHQRPADVFQWMMDAATGEQVELNDLAQRVLLLSVTSIHTTTLTRTQTMYDLCAHSEHFEPFRNEPVERDTKIQSLFQLMWNRTTDRPVTFSNGLHLPAGTRLAVPLNEILQDPAKVTGVDPSTYDAFRCSHIREKQDNPANAQKYLMAKTI</sequence>
<keyword evidence="6" id="KW-0503">Monooxygenase</keyword>
<dbReference type="GO" id="GO:0016705">
    <property type="term" value="F:oxidoreductase activity, acting on paired donors, with incorporation or reduction of molecular oxygen"/>
    <property type="evidence" value="ECO:0007669"/>
    <property type="project" value="InterPro"/>
</dbReference>
<dbReference type="GO" id="GO:0005506">
    <property type="term" value="F:iron ion binding"/>
    <property type="evidence" value="ECO:0007669"/>
    <property type="project" value="InterPro"/>
</dbReference>
<dbReference type="GO" id="GO:0020037">
    <property type="term" value="F:heme binding"/>
    <property type="evidence" value="ECO:0007669"/>
    <property type="project" value="InterPro"/>
</dbReference>
<dbReference type="GeneID" id="43671573"/>
<dbReference type="AlphaFoldDB" id="A0A5N7DGN4"/>
<evidence type="ECO:0000256" key="1">
    <source>
        <dbReference type="ARBA" id="ARBA00001971"/>
    </source>
</evidence>
<dbReference type="Gene3D" id="1.10.630.10">
    <property type="entry name" value="Cytochrome P450"/>
    <property type="match status" value="1"/>
</dbReference>
<evidence type="ECO:0008006" key="9">
    <source>
        <dbReference type="Google" id="ProtNLM"/>
    </source>
</evidence>
<dbReference type="EMBL" id="ML736759">
    <property type="protein sequence ID" value="KAE8405592.1"/>
    <property type="molecule type" value="Genomic_DNA"/>
</dbReference>
<keyword evidence="8" id="KW-1185">Reference proteome</keyword>
<reference evidence="7 8" key="1">
    <citation type="submission" date="2019-04" db="EMBL/GenBank/DDBJ databases">
        <authorList>
            <consortium name="DOE Joint Genome Institute"/>
            <person name="Mondo S."/>
            <person name="Kjaerbolling I."/>
            <person name="Vesth T."/>
            <person name="Frisvad J.C."/>
            <person name="Nybo J.L."/>
            <person name="Theobald S."/>
            <person name="Kildgaard S."/>
            <person name="Isbrandt T."/>
            <person name="Kuo A."/>
            <person name="Sato A."/>
            <person name="Lyhne E.K."/>
            <person name="Kogle M.E."/>
            <person name="Wiebenga A."/>
            <person name="Kun R.S."/>
            <person name="Lubbers R.J."/>
            <person name="Makela M.R."/>
            <person name="Barry K."/>
            <person name="Chovatia M."/>
            <person name="Clum A."/>
            <person name="Daum C."/>
            <person name="Haridas S."/>
            <person name="He G."/>
            <person name="LaButti K."/>
            <person name="Lipzen A."/>
            <person name="Riley R."/>
            <person name="Salamov A."/>
            <person name="Simmons B.A."/>
            <person name="Magnuson J.K."/>
            <person name="Henrissat B."/>
            <person name="Mortensen U.H."/>
            <person name="Larsen T.O."/>
            <person name="Devries R.P."/>
            <person name="Grigoriev I.V."/>
            <person name="Machida M."/>
            <person name="Baker S.E."/>
            <person name="Andersen M.R."/>
            <person name="Cantor M.N."/>
            <person name="Hua S.X."/>
        </authorList>
    </citation>
    <scope>NUCLEOTIDE SEQUENCE [LARGE SCALE GENOMIC DNA]</scope>
    <source>
        <strain evidence="7 8">CBS 119388</strain>
    </source>
</reference>
<evidence type="ECO:0000256" key="2">
    <source>
        <dbReference type="ARBA" id="ARBA00010617"/>
    </source>
</evidence>
<comment type="cofactor">
    <cofactor evidence="1">
        <name>heme</name>
        <dbReference type="ChEBI" id="CHEBI:30413"/>
    </cofactor>
</comment>
<dbReference type="RefSeq" id="XP_031942911.1">
    <property type="nucleotide sequence ID" value="XM_032086882.1"/>
</dbReference>
<evidence type="ECO:0000256" key="6">
    <source>
        <dbReference type="ARBA" id="ARBA00023033"/>
    </source>
</evidence>
<dbReference type="PANTHER" id="PTHR46206">
    <property type="entry name" value="CYTOCHROME P450"/>
    <property type="match status" value="1"/>
</dbReference>
<evidence type="ECO:0000256" key="3">
    <source>
        <dbReference type="ARBA" id="ARBA00022723"/>
    </source>
</evidence>
<organism evidence="7 8">
    <name type="scientific">Aspergillus pseudonomiae</name>
    <dbReference type="NCBI Taxonomy" id="1506151"/>
    <lineage>
        <taxon>Eukaryota</taxon>
        <taxon>Fungi</taxon>
        <taxon>Dikarya</taxon>
        <taxon>Ascomycota</taxon>
        <taxon>Pezizomycotina</taxon>
        <taxon>Eurotiomycetes</taxon>
        <taxon>Eurotiomycetidae</taxon>
        <taxon>Eurotiales</taxon>
        <taxon>Aspergillaceae</taxon>
        <taxon>Aspergillus</taxon>
        <taxon>Aspergillus subgen. Circumdati</taxon>
    </lineage>
</organism>
<comment type="similarity">
    <text evidence="2">Belongs to the cytochrome P450 family.</text>
</comment>
<dbReference type="GO" id="GO:0004497">
    <property type="term" value="F:monooxygenase activity"/>
    <property type="evidence" value="ECO:0007669"/>
    <property type="project" value="UniProtKB-KW"/>
</dbReference>
<name>A0A5N7DGN4_9EURO</name>
<dbReference type="SUPFAM" id="SSF48264">
    <property type="entry name" value="Cytochrome P450"/>
    <property type="match status" value="1"/>
</dbReference>
<keyword evidence="3" id="KW-0479">Metal-binding</keyword>
<accession>A0A5N7DGN4</accession>
<dbReference type="OrthoDB" id="1844152at2759"/>
<proteinExistence type="inferred from homology"/>
<evidence type="ECO:0000256" key="5">
    <source>
        <dbReference type="ARBA" id="ARBA00023004"/>
    </source>
</evidence>
<dbReference type="GO" id="GO:0019748">
    <property type="term" value="P:secondary metabolic process"/>
    <property type="evidence" value="ECO:0007669"/>
    <property type="project" value="UniProtKB-ARBA"/>
</dbReference>
<keyword evidence="4" id="KW-0560">Oxidoreductase</keyword>
<evidence type="ECO:0000313" key="7">
    <source>
        <dbReference type="EMBL" id="KAE8405592.1"/>
    </source>
</evidence>
<dbReference type="Proteomes" id="UP000325579">
    <property type="component" value="Unassembled WGS sequence"/>
</dbReference>
<keyword evidence="5" id="KW-0408">Iron</keyword>